<sequence length="340" mass="38809">MADSDCSDFSITEAEGIYLTKTQFASGELIFEDTFQTLDLNVWLREPTNQAHVNEFQLFTDSNDNSYVQDGNLHITPTFWNDTAETENMVLYMKGKKYLRDTFHPIRSARLSTKESFSFTYGVVEFRAKVPLGDWLFPALWLMPKDSKYGSWPLSGEIDVMESRGNRNLTDSSGNIVGVQSVSNTLHWGPSKALDTWRLTYFTEENLSYYSSDFHTYKLIWAPESLSFYVDDKETGRISPPEGGFWELGNFSDDDVSNPWVDGTNSAPFDAQFYLIMNLAVGGTSFFSDSFTNEGGKPWSNSSPNATIEFWEGRNQWMPTWNLPSDGSHFLIDYVRVWAL</sequence>
<dbReference type="GO" id="GO:0004553">
    <property type="term" value="F:hydrolase activity, hydrolyzing O-glycosyl compounds"/>
    <property type="evidence" value="ECO:0007669"/>
    <property type="project" value="InterPro"/>
</dbReference>
<organism evidence="3 4">
    <name type="scientific">Dendroctonus ponderosae</name>
    <name type="common">Mountain pine beetle</name>
    <dbReference type="NCBI Taxonomy" id="77166"/>
    <lineage>
        <taxon>Eukaryota</taxon>
        <taxon>Metazoa</taxon>
        <taxon>Ecdysozoa</taxon>
        <taxon>Arthropoda</taxon>
        <taxon>Hexapoda</taxon>
        <taxon>Insecta</taxon>
        <taxon>Pterygota</taxon>
        <taxon>Neoptera</taxon>
        <taxon>Endopterygota</taxon>
        <taxon>Coleoptera</taxon>
        <taxon>Polyphaga</taxon>
        <taxon>Cucujiformia</taxon>
        <taxon>Curculionidae</taxon>
        <taxon>Scolytinae</taxon>
        <taxon>Dendroctonus</taxon>
    </lineage>
</organism>
<dbReference type="InterPro" id="IPR000757">
    <property type="entry name" value="Beta-glucanase-like"/>
</dbReference>
<dbReference type="GO" id="GO:0005975">
    <property type="term" value="P:carbohydrate metabolic process"/>
    <property type="evidence" value="ECO:0007669"/>
    <property type="project" value="InterPro"/>
</dbReference>
<gene>
    <name evidence="3" type="primary">109534426</name>
</gene>
<evidence type="ECO:0000313" key="3">
    <source>
        <dbReference type="EnsemblMetazoa" id="XP_019755664.1"/>
    </source>
</evidence>
<reference evidence="3" key="2">
    <citation type="submission" date="2024-08" db="UniProtKB">
        <authorList>
            <consortium name="EnsemblMetazoa"/>
        </authorList>
    </citation>
    <scope>IDENTIFICATION</scope>
</reference>
<dbReference type="AlphaFoldDB" id="A0AAR5P3H7"/>
<evidence type="ECO:0000256" key="1">
    <source>
        <dbReference type="ARBA" id="ARBA00006865"/>
    </source>
</evidence>
<accession>A0AAR5P3H7</accession>
<protein>
    <recommendedName>
        <fullName evidence="2">GH16 domain-containing protein</fullName>
    </recommendedName>
</protein>
<dbReference type="InterPro" id="IPR013320">
    <property type="entry name" value="ConA-like_dom_sf"/>
</dbReference>
<dbReference type="InterPro" id="IPR050546">
    <property type="entry name" value="Glycosyl_Hydrlase_16"/>
</dbReference>
<evidence type="ECO:0000313" key="4">
    <source>
        <dbReference type="Proteomes" id="UP000019118"/>
    </source>
</evidence>
<name>A0AAR5P3H7_DENPD</name>
<feature type="domain" description="GH16" evidence="2">
    <location>
        <begin position="7"/>
        <end position="340"/>
    </location>
</feature>
<dbReference type="Gene3D" id="2.60.120.200">
    <property type="match status" value="1"/>
</dbReference>
<keyword evidence="4" id="KW-1185">Reference proteome</keyword>
<comment type="similarity">
    <text evidence="1">Belongs to the glycosyl hydrolase 16 family.</text>
</comment>
<dbReference type="KEGG" id="dpa:109534426"/>
<dbReference type="PANTHER" id="PTHR10963:SF55">
    <property type="entry name" value="GLYCOSIDE HYDROLASE FAMILY 16 PROTEIN"/>
    <property type="match status" value="1"/>
</dbReference>
<dbReference type="PROSITE" id="PS51762">
    <property type="entry name" value="GH16_2"/>
    <property type="match status" value="1"/>
</dbReference>
<proteinExistence type="inferred from homology"/>
<dbReference type="PANTHER" id="PTHR10963">
    <property type="entry name" value="GLYCOSYL HYDROLASE-RELATED"/>
    <property type="match status" value="1"/>
</dbReference>
<evidence type="ECO:0000259" key="2">
    <source>
        <dbReference type="PROSITE" id="PS51762"/>
    </source>
</evidence>
<dbReference type="Pfam" id="PF00722">
    <property type="entry name" value="Glyco_hydro_16"/>
    <property type="match status" value="1"/>
</dbReference>
<dbReference type="Proteomes" id="UP000019118">
    <property type="component" value="Unassembled WGS sequence"/>
</dbReference>
<dbReference type="SUPFAM" id="SSF49899">
    <property type="entry name" value="Concanavalin A-like lectins/glucanases"/>
    <property type="match status" value="1"/>
</dbReference>
<reference evidence="4" key="1">
    <citation type="journal article" date="2013" name="Genome Biol.">
        <title>Draft genome of the mountain pine beetle, Dendroctonus ponderosae Hopkins, a major forest pest.</title>
        <authorList>
            <person name="Keeling C.I."/>
            <person name="Yuen M.M."/>
            <person name="Liao N.Y."/>
            <person name="Docking T.R."/>
            <person name="Chan S.K."/>
            <person name="Taylor G.A."/>
            <person name="Palmquist D.L."/>
            <person name="Jackman S.D."/>
            <person name="Nguyen A."/>
            <person name="Li M."/>
            <person name="Henderson H."/>
            <person name="Janes J.K."/>
            <person name="Zhao Y."/>
            <person name="Pandoh P."/>
            <person name="Moore R."/>
            <person name="Sperling F.A."/>
            <person name="Huber D.P."/>
            <person name="Birol I."/>
            <person name="Jones S.J."/>
            <person name="Bohlmann J."/>
        </authorList>
    </citation>
    <scope>NUCLEOTIDE SEQUENCE</scope>
</reference>
<dbReference type="EnsemblMetazoa" id="XM_019900105.1">
    <property type="protein sequence ID" value="XP_019755664.1"/>
    <property type="gene ID" value="LOC109534426"/>
</dbReference>